<keyword evidence="3" id="KW-0238">DNA-binding</keyword>
<accession>A0A2W5K932</accession>
<comment type="caution">
    <text evidence="6">The sequence shown here is derived from an EMBL/GenBank/DDBJ whole genome shotgun (WGS) entry which is preliminary data.</text>
</comment>
<dbReference type="PANTHER" id="PTHR30363:SF4">
    <property type="entry name" value="GLYCEROL-3-PHOSPHATE REGULON REPRESSOR"/>
    <property type="match status" value="1"/>
</dbReference>
<dbReference type="SUPFAM" id="SSF46785">
    <property type="entry name" value="Winged helix' DNA-binding domain"/>
    <property type="match status" value="1"/>
</dbReference>
<sequence length="253" mass="26522">MKRSKSSRHEDILAEIGQSPSLRVAELAGRLGVSTETIRRDLDELTNKGLINRTYGGAVRAPGSEPSVGARHALFVAERERIARAASARVGGARLVMIGAGATTTHVARRIAADHKNLTIVTHCFGVATVLAPNPTITVLIAPGAYLGGEGATVGAHTLRFLSDFSADLAIVGASGITPEGASDALIEPAAVYGAIVARAAETMLVADHSKFDRVFPARYASWREIARLVCDRAPGGRLGETLARQDVEVVVA</sequence>
<dbReference type="AlphaFoldDB" id="A0A2W5K932"/>
<dbReference type="InterPro" id="IPR037171">
    <property type="entry name" value="NagB/RpiA_transferase-like"/>
</dbReference>
<keyword evidence="1" id="KW-0678">Repressor</keyword>
<keyword evidence="2" id="KW-0805">Transcription regulation</keyword>
<evidence type="ECO:0000313" key="6">
    <source>
        <dbReference type="EMBL" id="PZQ13686.1"/>
    </source>
</evidence>
<dbReference type="Gene3D" id="1.10.10.10">
    <property type="entry name" value="Winged helix-like DNA-binding domain superfamily/Winged helix DNA-binding domain"/>
    <property type="match status" value="1"/>
</dbReference>
<dbReference type="PANTHER" id="PTHR30363">
    <property type="entry name" value="HTH-TYPE TRANSCRIPTIONAL REGULATOR SRLR-RELATED"/>
    <property type="match status" value="1"/>
</dbReference>
<evidence type="ECO:0000256" key="3">
    <source>
        <dbReference type="ARBA" id="ARBA00023125"/>
    </source>
</evidence>
<dbReference type="Proteomes" id="UP000249577">
    <property type="component" value="Unassembled WGS sequence"/>
</dbReference>
<organism evidence="6 7">
    <name type="scientific">Ancylobacter novellus</name>
    <name type="common">Thiobacillus novellus</name>
    <dbReference type="NCBI Taxonomy" id="921"/>
    <lineage>
        <taxon>Bacteria</taxon>
        <taxon>Pseudomonadati</taxon>
        <taxon>Pseudomonadota</taxon>
        <taxon>Alphaproteobacteria</taxon>
        <taxon>Hyphomicrobiales</taxon>
        <taxon>Xanthobacteraceae</taxon>
        <taxon>Ancylobacter</taxon>
    </lineage>
</organism>
<dbReference type="InterPro" id="IPR036388">
    <property type="entry name" value="WH-like_DNA-bd_sf"/>
</dbReference>
<dbReference type="SMART" id="SM01134">
    <property type="entry name" value="DeoRC"/>
    <property type="match status" value="1"/>
</dbReference>
<dbReference type="Gene3D" id="3.40.50.1360">
    <property type="match status" value="1"/>
</dbReference>
<gene>
    <name evidence="6" type="ORF">DI565_14185</name>
</gene>
<evidence type="ECO:0000256" key="4">
    <source>
        <dbReference type="ARBA" id="ARBA00023163"/>
    </source>
</evidence>
<dbReference type="SMART" id="SM00420">
    <property type="entry name" value="HTH_DEOR"/>
    <property type="match status" value="1"/>
</dbReference>
<dbReference type="InterPro" id="IPR050313">
    <property type="entry name" value="Carb_Metab_HTH_regulators"/>
</dbReference>
<proteinExistence type="predicted"/>
<dbReference type="Pfam" id="PF00455">
    <property type="entry name" value="DeoRC"/>
    <property type="match status" value="1"/>
</dbReference>
<reference evidence="6 7" key="1">
    <citation type="submission" date="2017-08" db="EMBL/GenBank/DDBJ databases">
        <title>Infants hospitalized years apart are colonized by the same room-sourced microbial strains.</title>
        <authorList>
            <person name="Brooks B."/>
            <person name="Olm M.R."/>
            <person name="Firek B.A."/>
            <person name="Baker R."/>
            <person name="Thomas B.C."/>
            <person name="Morowitz M.J."/>
            <person name="Banfield J.F."/>
        </authorList>
    </citation>
    <scope>NUCLEOTIDE SEQUENCE [LARGE SCALE GENOMIC DNA]</scope>
    <source>
        <strain evidence="6">S2_005_003_R2_43</strain>
    </source>
</reference>
<name>A0A2W5K932_ANCNO</name>
<dbReference type="GO" id="GO:0003677">
    <property type="term" value="F:DNA binding"/>
    <property type="evidence" value="ECO:0007669"/>
    <property type="project" value="UniProtKB-KW"/>
</dbReference>
<evidence type="ECO:0000256" key="1">
    <source>
        <dbReference type="ARBA" id="ARBA00022491"/>
    </source>
</evidence>
<keyword evidence="4" id="KW-0804">Transcription</keyword>
<evidence type="ECO:0000259" key="5">
    <source>
        <dbReference type="PROSITE" id="PS51000"/>
    </source>
</evidence>
<dbReference type="InterPro" id="IPR014036">
    <property type="entry name" value="DeoR-like_C"/>
</dbReference>
<dbReference type="PROSITE" id="PS00894">
    <property type="entry name" value="HTH_DEOR_1"/>
    <property type="match status" value="1"/>
</dbReference>
<evidence type="ECO:0000313" key="7">
    <source>
        <dbReference type="Proteomes" id="UP000249577"/>
    </source>
</evidence>
<dbReference type="EMBL" id="QFPN01000007">
    <property type="protein sequence ID" value="PZQ13686.1"/>
    <property type="molecule type" value="Genomic_DNA"/>
</dbReference>
<protein>
    <submittedName>
        <fullName evidence="6">DeoR/GlpR transcriptional regulator</fullName>
    </submittedName>
</protein>
<dbReference type="InterPro" id="IPR018356">
    <property type="entry name" value="Tscrpt_reg_HTH_DeoR_CS"/>
</dbReference>
<dbReference type="InterPro" id="IPR001034">
    <property type="entry name" value="DeoR_HTH"/>
</dbReference>
<dbReference type="PROSITE" id="PS51000">
    <property type="entry name" value="HTH_DEOR_2"/>
    <property type="match status" value="1"/>
</dbReference>
<feature type="domain" description="HTH deoR-type" evidence="5">
    <location>
        <begin position="5"/>
        <end position="60"/>
    </location>
</feature>
<evidence type="ECO:0000256" key="2">
    <source>
        <dbReference type="ARBA" id="ARBA00023015"/>
    </source>
</evidence>
<dbReference type="SUPFAM" id="SSF100950">
    <property type="entry name" value="NagB/RpiA/CoA transferase-like"/>
    <property type="match status" value="1"/>
</dbReference>
<dbReference type="Pfam" id="PF08220">
    <property type="entry name" value="HTH_DeoR"/>
    <property type="match status" value="1"/>
</dbReference>
<dbReference type="GO" id="GO:0003700">
    <property type="term" value="F:DNA-binding transcription factor activity"/>
    <property type="evidence" value="ECO:0007669"/>
    <property type="project" value="InterPro"/>
</dbReference>
<dbReference type="PRINTS" id="PR00037">
    <property type="entry name" value="HTHLACR"/>
</dbReference>
<dbReference type="InterPro" id="IPR036390">
    <property type="entry name" value="WH_DNA-bd_sf"/>
</dbReference>